<accession>A0A9W8WM20</accession>
<dbReference type="OrthoDB" id="5343483at2759"/>
<name>A0A9W8WM20_9HYPO</name>
<proteinExistence type="predicted"/>
<feature type="compositionally biased region" description="Polar residues" evidence="1">
    <location>
        <begin position="103"/>
        <end position="119"/>
    </location>
</feature>
<sequence>MSTSSPAAGLPPNEVSPPTVPKSEQKRTVDDAALPEPQPQKLRSFSLTRPIQIQAPQPSSINSILREHSRTRLYVKPLYWTSQHLQLLNCQFVLENGPRPDESSSLEQRPKSGSTSQGKATGGRWRYANSRTEIAIRELVRCLLRPSFALAKARLILGLLKANGIHQHAR</sequence>
<protein>
    <submittedName>
        <fullName evidence="2">Uncharacterized protein</fullName>
    </submittedName>
</protein>
<evidence type="ECO:0000313" key="3">
    <source>
        <dbReference type="Proteomes" id="UP001140502"/>
    </source>
</evidence>
<keyword evidence="3" id="KW-1185">Reference proteome</keyword>
<gene>
    <name evidence="2" type="ORF">N0V84_000976</name>
</gene>
<evidence type="ECO:0000256" key="1">
    <source>
        <dbReference type="SAM" id="MobiDB-lite"/>
    </source>
</evidence>
<organism evidence="2 3">
    <name type="scientific">Fusarium piperis</name>
    <dbReference type="NCBI Taxonomy" id="1435070"/>
    <lineage>
        <taxon>Eukaryota</taxon>
        <taxon>Fungi</taxon>
        <taxon>Dikarya</taxon>
        <taxon>Ascomycota</taxon>
        <taxon>Pezizomycotina</taxon>
        <taxon>Sordariomycetes</taxon>
        <taxon>Hypocreomycetidae</taxon>
        <taxon>Hypocreales</taxon>
        <taxon>Nectriaceae</taxon>
        <taxon>Fusarium</taxon>
        <taxon>Fusarium solani species complex</taxon>
    </lineage>
</organism>
<dbReference type="AlphaFoldDB" id="A0A9W8WM20"/>
<evidence type="ECO:0000313" key="2">
    <source>
        <dbReference type="EMBL" id="KAJ4328617.1"/>
    </source>
</evidence>
<reference evidence="2" key="1">
    <citation type="submission" date="2022-10" db="EMBL/GenBank/DDBJ databases">
        <title>Tapping the CABI collections for fungal endophytes: first genome assemblies for Collariella, Neodidymelliopsis, Ascochyta clinopodiicola, Didymella pomorum, Didymosphaeria variabile, Neocosmospora piperis and Neocucurbitaria cava.</title>
        <authorList>
            <person name="Hill R."/>
        </authorList>
    </citation>
    <scope>NUCLEOTIDE SEQUENCE</scope>
    <source>
        <strain evidence="2">IMI 366586</strain>
    </source>
</reference>
<dbReference type="EMBL" id="JAPEUR010000009">
    <property type="protein sequence ID" value="KAJ4328617.1"/>
    <property type="molecule type" value="Genomic_DNA"/>
</dbReference>
<comment type="caution">
    <text evidence="2">The sequence shown here is derived from an EMBL/GenBank/DDBJ whole genome shotgun (WGS) entry which is preliminary data.</text>
</comment>
<feature type="region of interest" description="Disordered" evidence="1">
    <location>
        <begin position="98"/>
        <end position="124"/>
    </location>
</feature>
<dbReference type="Proteomes" id="UP001140502">
    <property type="component" value="Unassembled WGS sequence"/>
</dbReference>
<feature type="region of interest" description="Disordered" evidence="1">
    <location>
        <begin position="1"/>
        <end position="40"/>
    </location>
</feature>